<keyword evidence="1" id="KW-1133">Transmembrane helix</keyword>
<sequence>MKAKLIHFLIAESPRQKKGAGETVKMPSAKSAPHYFETSVPKQSVISREKISVGGTNGTLFLKMYHPDTVIAEARFDLDNLFSHKTIEFKEEVAKKLKEILKKKNGKDIEQSGEEYSVYTVSDYQGDPEQFLAERSILASLLKSEKIALDPKEVDYTLSSSIKYAKNDMVIIDWDGAIIFDPQGDFESAIELLELANLQLLRYRILDKELDRRLSRVTKLVRESPDRARFLFGVKEINQAIKNVILIRASSISEFQELEKEIKLIGDWYSARLFDLAAKKFKIENWREDIKDKLEALEDVYTLASERFTNSWERRAKIFETIGWYILIVGWIIFLFLDFYNFFR</sequence>
<evidence type="ECO:0000313" key="3">
    <source>
        <dbReference type="Proteomes" id="UP000178428"/>
    </source>
</evidence>
<evidence type="ECO:0000313" key="2">
    <source>
        <dbReference type="EMBL" id="OGZ31146.1"/>
    </source>
</evidence>
<evidence type="ECO:0008006" key="4">
    <source>
        <dbReference type="Google" id="ProtNLM"/>
    </source>
</evidence>
<name>A0A1G2EZ90_9BACT</name>
<keyword evidence="1" id="KW-0812">Transmembrane</keyword>
<dbReference type="STRING" id="1801725.A3J00_01180"/>
<gene>
    <name evidence="2" type="ORF">A3J00_01180</name>
</gene>
<feature type="transmembrane region" description="Helical" evidence="1">
    <location>
        <begin position="322"/>
        <end position="343"/>
    </location>
</feature>
<dbReference type="EMBL" id="MHMR01000007">
    <property type="protein sequence ID" value="OGZ31146.1"/>
    <property type="molecule type" value="Genomic_DNA"/>
</dbReference>
<keyword evidence="1" id="KW-0472">Membrane</keyword>
<evidence type="ECO:0000256" key="1">
    <source>
        <dbReference type="SAM" id="Phobius"/>
    </source>
</evidence>
<protein>
    <recommendedName>
        <fullName evidence="4">DUF155 domain-containing protein</fullName>
    </recommendedName>
</protein>
<comment type="caution">
    <text evidence="2">The sequence shown here is derived from an EMBL/GenBank/DDBJ whole genome shotgun (WGS) entry which is preliminary data.</text>
</comment>
<dbReference type="Proteomes" id="UP000178428">
    <property type="component" value="Unassembled WGS sequence"/>
</dbReference>
<dbReference type="AlphaFoldDB" id="A0A1G2EZ90"/>
<accession>A0A1G2EZ90</accession>
<proteinExistence type="predicted"/>
<organism evidence="2 3">
    <name type="scientific">Candidatus Niyogibacteria bacterium RIFCSPLOWO2_02_FULL_45_13</name>
    <dbReference type="NCBI Taxonomy" id="1801725"/>
    <lineage>
        <taxon>Bacteria</taxon>
        <taxon>Candidatus Niyogiibacteriota</taxon>
    </lineage>
</organism>
<reference evidence="2 3" key="1">
    <citation type="journal article" date="2016" name="Nat. Commun.">
        <title>Thousands of microbial genomes shed light on interconnected biogeochemical processes in an aquifer system.</title>
        <authorList>
            <person name="Anantharaman K."/>
            <person name="Brown C.T."/>
            <person name="Hug L.A."/>
            <person name="Sharon I."/>
            <person name="Castelle C.J."/>
            <person name="Probst A.J."/>
            <person name="Thomas B.C."/>
            <person name="Singh A."/>
            <person name="Wilkins M.J."/>
            <person name="Karaoz U."/>
            <person name="Brodie E.L."/>
            <person name="Williams K.H."/>
            <person name="Hubbard S.S."/>
            <person name="Banfield J.F."/>
        </authorList>
    </citation>
    <scope>NUCLEOTIDE SEQUENCE [LARGE SCALE GENOMIC DNA]</scope>
</reference>